<sequence>MKKRTFWIIVDLIKDHKVFNGQDQKSVELQLFVTLFLLGRRSTIWDIAAKFGASKVSIIRYMHRVIIAIKSLRSRYIVWPREDYRKQVYNGFAKIEGFPDVISVVDGTHINLFEAPKKLNKDQPDATASLLYYTQQLDVSILPVLSPVNISKQQFSSSIYQLNEFKLEEQNKDSSLCQYSDYSVLLTPSNQYSDYSIPLVRSNQYSNYSIPPVRSDQYSDYSIPPTRSDHDQYSDYSILLARSDQYSDRIKDDRIGQTYISDEELKITEKFDEHIEHIEDDKIIDETINWKLYITNKTKFYRCATYKLGNNKMGKQPYLKKIDSLFSSQENINSDYLISSLTLDEKEKVFLYNLQKCLG</sequence>
<protein>
    <submittedName>
        <fullName evidence="1">10967_t:CDS:1</fullName>
    </submittedName>
</protein>
<proteinExistence type="predicted"/>
<keyword evidence="2" id="KW-1185">Reference proteome</keyword>
<name>A0ACA9K7G2_9GLOM</name>
<evidence type="ECO:0000313" key="1">
    <source>
        <dbReference type="EMBL" id="CAG8456972.1"/>
    </source>
</evidence>
<reference evidence="1" key="1">
    <citation type="submission" date="2021-06" db="EMBL/GenBank/DDBJ databases">
        <authorList>
            <person name="Kallberg Y."/>
            <person name="Tangrot J."/>
            <person name="Rosling A."/>
        </authorList>
    </citation>
    <scope>NUCLEOTIDE SEQUENCE</scope>
    <source>
        <strain evidence="1">AU212A</strain>
    </source>
</reference>
<accession>A0ACA9K7G2</accession>
<dbReference type="EMBL" id="CAJVPM010000991">
    <property type="protein sequence ID" value="CAG8456972.1"/>
    <property type="molecule type" value="Genomic_DNA"/>
</dbReference>
<comment type="caution">
    <text evidence="1">The sequence shown here is derived from an EMBL/GenBank/DDBJ whole genome shotgun (WGS) entry which is preliminary data.</text>
</comment>
<evidence type="ECO:0000313" key="2">
    <source>
        <dbReference type="Proteomes" id="UP000789860"/>
    </source>
</evidence>
<gene>
    <name evidence="1" type="ORF">SCALOS_LOCUS1443</name>
</gene>
<dbReference type="Proteomes" id="UP000789860">
    <property type="component" value="Unassembled WGS sequence"/>
</dbReference>
<organism evidence="1 2">
    <name type="scientific">Scutellospora calospora</name>
    <dbReference type="NCBI Taxonomy" id="85575"/>
    <lineage>
        <taxon>Eukaryota</taxon>
        <taxon>Fungi</taxon>
        <taxon>Fungi incertae sedis</taxon>
        <taxon>Mucoromycota</taxon>
        <taxon>Glomeromycotina</taxon>
        <taxon>Glomeromycetes</taxon>
        <taxon>Diversisporales</taxon>
        <taxon>Gigasporaceae</taxon>
        <taxon>Scutellospora</taxon>
    </lineage>
</organism>